<dbReference type="InterPro" id="IPR007867">
    <property type="entry name" value="GMC_OxRtase_C"/>
</dbReference>
<dbReference type="GO" id="GO:0016614">
    <property type="term" value="F:oxidoreductase activity, acting on CH-OH group of donors"/>
    <property type="evidence" value="ECO:0007669"/>
    <property type="project" value="InterPro"/>
</dbReference>
<gene>
    <name evidence="8" type="ORF">Wenmar_00272</name>
</gene>
<dbReference type="OrthoDB" id="9798604at2"/>
<comment type="cofactor">
    <cofactor evidence="1">
        <name>FAD</name>
        <dbReference type="ChEBI" id="CHEBI:57692"/>
    </cofactor>
</comment>
<evidence type="ECO:0000256" key="3">
    <source>
        <dbReference type="ARBA" id="ARBA00022630"/>
    </source>
</evidence>
<dbReference type="eggNOG" id="COG2303">
    <property type="taxonomic scope" value="Bacteria"/>
</dbReference>
<dbReference type="InterPro" id="IPR036188">
    <property type="entry name" value="FAD/NAD-bd_sf"/>
</dbReference>
<evidence type="ECO:0000256" key="2">
    <source>
        <dbReference type="ARBA" id="ARBA00010790"/>
    </source>
</evidence>
<comment type="caution">
    <text evidence="8">The sequence shown here is derived from an EMBL/GenBank/DDBJ whole genome shotgun (WGS) entry which is preliminary data.</text>
</comment>
<dbReference type="SUPFAM" id="SSF51905">
    <property type="entry name" value="FAD/NAD(P)-binding domain"/>
    <property type="match status" value="1"/>
</dbReference>
<evidence type="ECO:0000256" key="4">
    <source>
        <dbReference type="ARBA" id="ARBA00022827"/>
    </source>
</evidence>
<keyword evidence="3" id="KW-0285">Flavoprotein</keyword>
<dbReference type="Gene3D" id="3.50.50.60">
    <property type="entry name" value="FAD/NAD(P)-binding domain"/>
    <property type="match status" value="2"/>
</dbReference>
<evidence type="ECO:0000259" key="6">
    <source>
        <dbReference type="Pfam" id="PF00732"/>
    </source>
</evidence>
<dbReference type="PATRIC" id="fig|1123501.6.peg.330"/>
<reference evidence="8 9" key="1">
    <citation type="submission" date="2013-01" db="EMBL/GenBank/DDBJ databases">
        <authorList>
            <person name="Fiebig A."/>
            <person name="Goeker M."/>
            <person name="Klenk H.-P.P."/>
        </authorList>
    </citation>
    <scope>NUCLEOTIDE SEQUENCE [LARGE SCALE GENOMIC DNA]</scope>
    <source>
        <strain evidence="8 9">DSM 24838</strain>
    </source>
</reference>
<feature type="domain" description="Glucose-methanol-choline oxidoreductase N-terminal" evidence="6">
    <location>
        <begin position="192"/>
        <end position="300"/>
    </location>
</feature>
<comment type="similarity">
    <text evidence="2">Belongs to the GMC oxidoreductase family.</text>
</comment>
<feature type="domain" description="Glucose-methanol-choline oxidoreductase C-terminal" evidence="7">
    <location>
        <begin position="441"/>
        <end position="508"/>
    </location>
</feature>
<dbReference type="InterPro" id="IPR051473">
    <property type="entry name" value="P2Ox-like"/>
</dbReference>
<dbReference type="GO" id="GO:0050660">
    <property type="term" value="F:flavin adenine dinucleotide binding"/>
    <property type="evidence" value="ECO:0007669"/>
    <property type="project" value="InterPro"/>
</dbReference>
<dbReference type="PANTHER" id="PTHR42784">
    <property type="entry name" value="PYRANOSE 2-OXIDASE"/>
    <property type="match status" value="1"/>
</dbReference>
<keyword evidence="5" id="KW-0560">Oxidoreductase</keyword>
<accession>A0A0D0QIJ9</accession>
<keyword evidence="9" id="KW-1185">Reference proteome</keyword>
<organism evidence="8 9">
    <name type="scientific">Wenxinia marina DSM 24838</name>
    <dbReference type="NCBI Taxonomy" id="1123501"/>
    <lineage>
        <taxon>Bacteria</taxon>
        <taxon>Pseudomonadati</taxon>
        <taxon>Pseudomonadota</taxon>
        <taxon>Alphaproteobacteria</taxon>
        <taxon>Rhodobacterales</taxon>
        <taxon>Roseobacteraceae</taxon>
        <taxon>Wenxinia</taxon>
    </lineage>
</organism>
<evidence type="ECO:0000256" key="1">
    <source>
        <dbReference type="ARBA" id="ARBA00001974"/>
    </source>
</evidence>
<evidence type="ECO:0000313" key="8">
    <source>
        <dbReference type="EMBL" id="KIQ70898.1"/>
    </source>
</evidence>
<dbReference type="PANTHER" id="PTHR42784:SF1">
    <property type="entry name" value="PYRANOSE 2-OXIDASE"/>
    <property type="match status" value="1"/>
</dbReference>
<dbReference type="Pfam" id="PF05199">
    <property type="entry name" value="GMC_oxred_C"/>
    <property type="match status" value="1"/>
</dbReference>
<proteinExistence type="inferred from homology"/>
<name>A0A0D0QIJ9_9RHOB</name>
<evidence type="ECO:0000259" key="7">
    <source>
        <dbReference type="Pfam" id="PF05199"/>
    </source>
</evidence>
<dbReference type="EMBL" id="AONG01000003">
    <property type="protein sequence ID" value="KIQ70898.1"/>
    <property type="molecule type" value="Genomic_DNA"/>
</dbReference>
<dbReference type="RefSeq" id="WP_018304402.1">
    <property type="nucleotide sequence ID" value="NZ_KB902313.1"/>
</dbReference>
<evidence type="ECO:0000256" key="5">
    <source>
        <dbReference type="ARBA" id="ARBA00023002"/>
    </source>
</evidence>
<keyword evidence="4" id="KW-0274">FAD</keyword>
<dbReference type="Pfam" id="PF00732">
    <property type="entry name" value="GMC_oxred_N"/>
    <property type="match status" value="1"/>
</dbReference>
<evidence type="ECO:0000313" key="9">
    <source>
        <dbReference type="Proteomes" id="UP000035100"/>
    </source>
</evidence>
<dbReference type="AlphaFoldDB" id="A0A0D0QIJ9"/>
<dbReference type="STRING" id="1123501.Wenmar_00272"/>
<sequence length="516" mass="54773">MTEALDADWDVIVIGTGIGGGTAGRALAEAGRRVLFLEAGRAGHRREETRIDAAAIDPVARAVRGLWPDPLSVTLDGETADAFAPLGAGIGGSSVFYAATLEAPEPHDVEDRPGRPHPTGGWPISWADLAPDLARARALYHVHGTADPLSEHAPDLPAPPPLAPGERALADRLTAAGLHPYRLHAALRYLSGCTECLGRKCPRDCKMDGRSAGVEPALATGRAAIVTGAEVTRLIADGDRVTGVELRHGGASRTLAAPQIVLAAGALNSPRLMLASAQEGWPDGLGNRHGHVGRGLMFHLNETFALWPGRAAAFDGPSKAIGFRDLYFAEGQRLGMVQAMGIDVGYGEILHVLRQRLARSPLRRLPAAGELARLPAAAAARAMGTAKVFVGLLEDLPDPGNRVRSDPARPDRIAIEYRVTDELKARRTLFRRLIRQRLKGERIAFLSHRPEPNLGHPCGTLRMAHRAEEGVTDGAGRVHGLRNLAVADASLFPTSMGVNPSLTIAVLALRVARGIT</sequence>
<protein>
    <submittedName>
        <fullName evidence="8">Choline dehydrogenase</fullName>
    </submittedName>
</protein>
<dbReference type="InterPro" id="IPR000172">
    <property type="entry name" value="GMC_OxRdtase_N"/>
</dbReference>
<dbReference type="Proteomes" id="UP000035100">
    <property type="component" value="Unassembled WGS sequence"/>
</dbReference>